<evidence type="ECO:0000313" key="1">
    <source>
        <dbReference type="EMBL" id="MBX39835.1"/>
    </source>
</evidence>
<reference evidence="1" key="1">
    <citation type="submission" date="2018-02" db="EMBL/GenBank/DDBJ databases">
        <title>Rhizophora mucronata_Transcriptome.</title>
        <authorList>
            <person name="Meera S.P."/>
            <person name="Sreeshan A."/>
            <person name="Augustine A."/>
        </authorList>
    </citation>
    <scope>NUCLEOTIDE SEQUENCE</scope>
    <source>
        <tissue evidence="1">Leaf</tissue>
    </source>
</reference>
<organism evidence="1">
    <name type="scientific">Rhizophora mucronata</name>
    <name type="common">Asiatic mangrove</name>
    <dbReference type="NCBI Taxonomy" id="61149"/>
    <lineage>
        <taxon>Eukaryota</taxon>
        <taxon>Viridiplantae</taxon>
        <taxon>Streptophyta</taxon>
        <taxon>Embryophyta</taxon>
        <taxon>Tracheophyta</taxon>
        <taxon>Spermatophyta</taxon>
        <taxon>Magnoliopsida</taxon>
        <taxon>eudicotyledons</taxon>
        <taxon>Gunneridae</taxon>
        <taxon>Pentapetalae</taxon>
        <taxon>rosids</taxon>
        <taxon>fabids</taxon>
        <taxon>Malpighiales</taxon>
        <taxon>Rhizophoraceae</taxon>
        <taxon>Rhizophora</taxon>
    </lineage>
</organism>
<accession>A0A2P2NBI7</accession>
<protein>
    <submittedName>
        <fullName evidence="1">Uncharacterized protein</fullName>
    </submittedName>
</protein>
<dbReference type="EMBL" id="GGEC01059351">
    <property type="protein sequence ID" value="MBX39835.1"/>
    <property type="molecule type" value="Transcribed_RNA"/>
</dbReference>
<sequence>MEPDVMSTPIFPCNGLSLPCNKIVFVAVPFWCLDLIS</sequence>
<name>A0A2P2NBI7_RHIMU</name>
<proteinExistence type="predicted"/>
<dbReference type="AlphaFoldDB" id="A0A2P2NBI7"/>